<sequence length="1453" mass="159717">MSDREVVAPVTGTISELFHIPGDLVQPGDQLFTLRLASETLQQAQTELFKANENIKLAQARRDRLAGAGEGIPGSRIIEIESEIARFQVAAQGYRQELASRGLSPDAIRGVAQGDLLSELSIVAPPLEARLGTLDENEDKPLGYELQQLLVERGEQVQAGQTLCHLSNHQSLAIEGRAFRDEASLLERSVRDGWPVEVDFQEESETDWPPTLREIPIRYIANTIDPETRTFGFMLPLENQHKLIRHDDHTRLLWRFRPGQKVRLRVRVERLDGVFNLPADALVMEGAEAFVFTQNVNTFEKVEVRVLHRDQKRVVLANDGALATYAKGDQQKTLAAVAQTAAVQLNRMTKTSSNDLPEGYHIHADGSLHKNEDEEVETLVTHPIETALLGASGVEAVRSQSSQGMNVIYVEFGWRTEIRYARQVVMERLATVPMPEGIRPQMTPPASIMGQILHVGVHHREGPQGGRLTPIGDTGLLAELAENGSFTVWKPADRDVPENWKKVPHERLTLRGTQERPTAAFTVAGNPHVVTFPTPLEERMDLRTTTDWLIRPRLLKLPGIAEVIIMGGDVKQYQVLIDPIKLQEYDVTLQDVERAIRENNLNTSGGFLKEGQSERPVRVIGRLGPLPAQVIDDLLKIPVKVNAARAVLLWHVANVQEGPAPKRGDASIDGNAGVVITIVKQPHADTRELTDLVKQALRETKATLPANVVVNLDLFQLKSFIDRGIYYVEEALVIGAVLVVIVLFLFLLNLRTTFITLTAIPLSLVVTTLVFRLIGFLSGTELSINVMTLGGIAVAMGELVDDAIVDVENIFRRLSENNALAKPKPAIVVVYEASREIRSAIVFGTAVVILAFLPLFALSGVEGRLFIPLGLAYIVSILASLVISLTVTPVLSYYLLPNSAATHRHGDGFLLRTLKWLAGYLIRFSMRNATALLLLTWTLAGFSVWQITQMGADFLPKFDEGSVQINVGLPGGSSLKASNDVAQVIDRKLRAMQKTPDNPDGPVVHFARRTGRAELDEHAQPVNVGEYILTMNPESGVGRDEFLATVIAELKSEAPGVEIDAEQPLSHLISHMLSGVNAQVAVKIFGSDLDKLRQLAEQARDELKQIEGVTPPIVDPQQRVDELQVVLRPDDLSVYGLSRAYVAEFVQTALKGEAISKVLEGQRRFDLVVRLQEPYHSDPDFLKELRLDLPSGKGQVRLKDVADFPAAASGPNLVNRENVQRKQVVRCNVAGRDLASAIVEIEQRVRQRLDLPPGYFIEFGGQFEAQRSATLMITGLAAVSLAGIFVVLMMLYPSTRITLQILNAVPTAFIGGVLALIVTDQTLTVAALVGFVSLSGIAVRNGILLVTHYFHLMKEEGQPFSRETILRGSLERLSPVLMTALTAGIGLLPLVLGGQKPGLEILYPVATVITGGLVTSTFCEFLLHPGLFWKFSGKDAERLVQSEGTEDDLLRAA</sequence>
<dbReference type="Proteomes" id="UP000708148">
    <property type="component" value="Unassembled WGS sequence"/>
</dbReference>
<dbReference type="GO" id="GO:0042910">
    <property type="term" value="F:xenobiotic transmembrane transporter activity"/>
    <property type="evidence" value="ECO:0007669"/>
    <property type="project" value="TreeGrafter"/>
</dbReference>
<keyword evidence="1" id="KW-0175">Coiled coil</keyword>
<keyword evidence="2" id="KW-0472">Membrane</keyword>
<dbReference type="SUPFAM" id="SSF82714">
    <property type="entry name" value="Multidrug efflux transporter AcrB TolC docking domain, DN and DC subdomains"/>
    <property type="match status" value="2"/>
</dbReference>
<evidence type="ECO:0000256" key="1">
    <source>
        <dbReference type="SAM" id="Coils"/>
    </source>
</evidence>
<dbReference type="InterPro" id="IPR027463">
    <property type="entry name" value="AcrB_DN_DC_subdom"/>
</dbReference>
<evidence type="ECO:0008006" key="5">
    <source>
        <dbReference type="Google" id="ProtNLM"/>
    </source>
</evidence>
<dbReference type="Pfam" id="PF00873">
    <property type="entry name" value="ACR_tran"/>
    <property type="match status" value="2"/>
</dbReference>
<feature type="transmembrane region" description="Helical" evidence="2">
    <location>
        <begin position="1401"/>
        <end position="1423"/>
    </location>
</feature>
<dbReference type="InterPro" id="IPR001036">
    <property type="entry name" value="Acrflvin-R"/>
</dbReference>
<dbReference type="PANTHER" id="PTHR32063:SF4">
    <property type="entry name" value="SLR6043 PROTEIN"/>
    <property type="match status" value="1"/>
</dbReference>
<gene>
    <name evidence="3" type="ORF">OSTQU699_LOCUS224</name>
</gene>
<feature type="transmembrane region" description="Helical" evidence="2">
    <location>
        <begin position="929"/>
        <end position="948"/>
    </location>
</feature>
<keyword evidence="2" id="KW-1133">Transmembrane helix</keyword>
<dbReference type="OrthoDB" id="5575708at2759"/>
<dbReference type="Gene3D" id="3.30.70.1320">
    <property type="entry name" value="Multidrug efflux transporter AcrB pore domain like"/>
    <property type="match status" value="1"/>
</dbReference>
<feature type="transmembrane region" description="Helical" evidence="2">
    <location>
        <begin position="840"/>
        <end position="859"/>
    </location>
</feature>
<dbReference type="Gene3D" id="3.30.70.1440">
    <property type="entry name" value="Multidrug efflux transporter AcrB pore domain"/>
    <property type="match status" value="1"/>
</dbReference>
<keyword evidence="4" id="KW-1185">Reference proteome</keyword>
<dbReference type="Gene3D" id="3.30.2090.10">
    <property type="entry name" value="Multidrug efflux transporter AcrB TolC docking domain, DN and DC subdomains"/>
    <property type="match status" value="2"/>
</dbReference>
<dbReference type="SUPFAM" id="SSF82866">
    <property type="entry name" value="Multidrug efflux transporter AcrB transmembrane domain"/>
    <property type="match status" value="2"/>
</dbReference>
<feature type="coiled-coil region" evidence="1">
    <location>
        <begin position="34"/>
        <end position="61"/>
    </location>
</feature>
<organism evidence="3 4">
    <name type="scientific">Ostreobium quekettii</name>
    <dbReference type="NCBI Taxonomy" id="121088"/>
    <lineage>
        <taxon>Eukaryota</taxon>
        <taxon>Viridiplantae</taxon>
        <taxon>Chlorophyta</taxon>
        <taxon>core chlorophytes</taxon>
        <taxon>Ulvophyceae</taxon>
        <taxon>TCBD clade</taxon>
        <taxon>Bryopsidales</taxon>
        <taxon>Ostreobineae</taxon>
        <taxon>Ostreobiaceae</taxon>
        <taxon>Ostreobium</taxon>
    </lineage>
</organism>
<feature type="transmembrane region" description="Helical" evidence="2">
    <location>
        <begin position="724"/>
        <end position="747"/>
    </location>
</feature>
<name>A0A8S1IKY3_9CHLO</name>
<dbReference type="SUPFAM" id="SSF82693">
    <property type="entry name" value="Multidrug efflux transporter AcrB pore domain, PN1, PN2, PC1 and PC2 subdomains"/>
    <property type="match status" value="2"/>
</dbReference>
<evidence type="ECO:0000256" key="2">
    <source>
        <dbReference type="SAM" id="Phobius"/>
    </source>
</evidence>
<feature type="transmembrane region" description="Helical" evidence="2">
    <location>
        <begin position="754"/>
        <end position="774"/>
    </location>
</feature>
<proteinExistence type="predicted"/>
<dbReference type="PANTHER" id="PTHR32063">
    <property type="match status" value="1"/>
</dbReference>
<feature type="transmembrane region" description="Helical" evidence="2">
    <location>
        <begin position="786"/>
        <end position="805"/>
    </location>
</feature>
<dbReference type="Gene3D" id="1.20.1640.10">
    <property type="entry name" value="Multidrug efflux transporter AcrB transmembrane domain"/>
    <property type="match status" value="2"/>
</dbReference>
<accession>A0A8S1IKY3</accession>
<feature type="transmembrane region" description="Helical" evidence="2">
    <location>
        <begin position="871"/>
        <end position="896"/>
    </location>
</feature>
<keyword evidence="2" id="KW-0812">Transmembrane</keyword>
<feature type="transmembrane region" description="Helical" evidence="2">
    <location>
        <begin position="1299"/>
        <end position="1319"/>
    </location>
</feature>
<feature type="transmembrane region" description="Helical" evidence="2">
    <location>
        <begin position="1271"/>
        <end position="1292"/>
    </location>
</feature>
<dbReference type="EMBL" id="CAJHUC010000279">
    <property type="protein sequence ID" value="CAD7694863.1"/>
    <property type="molecule type" value="Genomic_DNA"/>
</dbReference>
<evidence type="ECO:0000313" key="3">
    <source>
        <dbReference type="EMBL" id="CAD7694863.1"/>
    </source>
</evidence>
<feature type="transmembrane region" description="Helical" evidence="2">
    <location>
        <begin position="1373"/>
        <end position="1395"/>
    </location>
</feature>
<evidence type="ECO:0000313" key="4">
    <source>
        <dbReference type="Proteomes" id="UP000708148"/>
    </source>
</evidence>
<dbReference type="Gene3D" id="3.30.70.1430">
    <property type="entry name" value="Multidrug efflux transporter AcrB pore domain"/>
    <property type="match status" value="2"/>
</dbReference>
<dbReference type="PRINTS" id="PR00702">
    <property type="entry name" value="ACRIFLAVINRP"/>
</dbReference>
<dbReference type="GO" id="GO:0005886">
    <property type="term" value="C:plasma membrane"/>
    <property type="evidence" value="ECO:0007669"/>
    <property type="project" value="TreeGrafter"/>
</dbReference>
<reference evidence="3" key="1">
    <citation type="submission" date="2020-12" db="EMBL/GenBank/DDBJ databases">
        <authorList>
            <person name="Iha C."/>
        </authorList>
    </citation>
    <scope>NUCLEOTIDE SEQUENCE</scope>
</reference>
<feature type="transmembrane region" description="Helical" evidence="2">
    <location>
        <begin position="1325"/>
        <end position="1352"/>
    </location>
</feature>
<comment type="caution">
    <text evidence="3">The sequence shown here is derived from an EMBL/GenBank/DDBJ whole genome shotgun (WGS) entry which is preliminary data.</text>
</comment>
<protein>
    <recommendedName>
        <fullName evidence="5">Acriflavin resistance protein</fullName>
    </recommendedName>
</protein>